<gene>
    <name evidence="2" type="ORF">BDN70DRAFT_290949</name>
</gene>
<feature type="transmembrane region" description="Helical" evidence="1">
    <location>
        <begin position="7"/>
        <end position="25"/>
    </location>
</feature>
<proteinExistence type="predicted"/>
<feature type="transmembrane region" description="Helical" evidence="1">
    <location>
        <begin position="45"/>
        <end position="64"/>
    </location>
</feature>
<comment type="caution">
    <text evidence="2">The sequence shown here is derived from an EMBL/GenBank/DDBJ whole genome shotgun (WGS) entry which is preliminary data.</text>
</comment>
<evidence type="ECO:0000313" key="3">
    <source>
        <dbReference type="Proteomes" id="UP000807469"/>
    </source>
</evidence>
<keyword evidence="1" id="KW-1133">Transmembrane helix</keyword>
<evidence type="ECO:0000313" key="2">
    <source>
        <dbReference type="EMBL" id="KAF9483561.1"/>
    </source>
</evidence>
<feature type="transmembrane region" description="Helical" evidence="1">
    <location>
        <begin position="135"/>
        <end position="157"/>
    </location>
</feature>
<dbReference type="EMBL" id="MU155152">
    <property type="protein sequence ID" value="KAF9483561.1"/>
    <property type="molecule type" value="Genomic_DNA"/>
</dbReference>
<keyword evidence="1" id="KW-0812">Transmembrane</keyword>
<name>A0A9P6CX15_9AGAR</name>
<sequence>MAFMGIYRLVIYVLVVVLSVPVIGLNADLTHYTNMAHVTYSFETLGLLIAALSLLVFPLLIIVSQYRKNAFLVYIVYELALVCIMWILWVVAAALTIQKKNELLGVFDSCSVFSGLDSTAEQKCNEIVAVEGIEVVIFVLLLKYMLITFVWAVVIHLRTGNGQVWFQSVNELEGGIPLTHKTDIDGASSSVPMGTYSNTAPQMTGTYANNVGGTPAQAATY</sequence>
<keyword evidence="1" id="KW-0472">Membrane</keyword>
<feature type="transmembrane region" description="Helical" evidence="1">
    <location>
        <begin position="71"/>
        <end position="97"/>
    </location>
</feature>
<keyword evidence="3" id="KW-1185">Reference proteome</keyword>
<dbReference type="AlphaFoldDB" id="A0A9P6CX15"/>
<evidence type="ECO:0000256" key="1">
    <source>
        <dbReference type="SAM" id="Phobius"/>
    </source>
</evidence>
<organism evidence="2 3">
    <name type="scientific">Pholiota conissans</name>
    <dbReference type="NCBI Taxonomy" id="109636"/>
    <lineage>
        <taxon>Eukaryota</taxon>
        <taxon>Fungi</taxon>
        <taxon>Dikarya</taxon>
        <taxon>Basidiomycota</taxon>
        <taxon>Agaricomycotina</taxon>
        <taxon>Agaricomycetes</taxon>
        <taxon>Agaricomycetidae</taxon>
        <taxon>Agaricales</taxon>
        <taxon>Agaricineae</taxon>
        <taxon>Strophariaceae</taxon>
        <taxon>Pholiota</taxon>
    </lineage>
</organism>
<dbReference type="OrthoDB" id="3055918at2759"/>
<accession>A0A9P6CX15</accession>
<reference evidence="2" key="1">
    <citation type="submission" date="2020-11" db="EMBL/GenBank/DDBJ databases">
        <authorList>
            <consortium name="DOE Joint Genome Institute"/>
            <person name="Ahrendt S."/>
            <person name="Riley R."/>
            <person name="Andreopoulos W."/>
            <person name="Labutti K."/>
            <person name="Pangilinan J."/>
            <person name="Ruiz-Duenas F.J."/>
            <person name="Barrasa J.M."/>
            <person name="Sanchez-Garcia M."/>
            <person name="Camarero S."/>
            <person name="Miyauchi S."/>
            <person name="Serrano A."/>
            <person name="Linde D."/>
            <person name="Babiker R."/>
            <person name="Drula E."/>
            <person name="Ayuso-Fernandez I."/>
            <person name="Pacheco R."/>
            <person name="Padilla G."/>
            <person name="Ferreira P."/>
            <person name="Barriuso J."/>
            <person name="Kellner H."/>
            <person name="Castanera R."/>
            <person name="Alfaro M."/>
            <person name="Ramirez L."/>
            <person name="Pisabarro A.G."/>
            <person name="Kuo A."/>
            <person name="Tritt A."/>
            <person name="Lipzen A."/>
            <person name="He G."/>
            <person name="Yan M."/>
            <person name="Ng V."/>
            <person name="Cullen D."/>
            <person name="Martin F."/>
            <person name="Rosso M.-N."/>
            <person name="Henrissat B."/>
            <person name="Hibbett D."/>
            <person name="Martinez A.T."/>
            <person name="Grigoriev I.V."/>
        </authorList>
    </citation>
    <scope>NUCLEOTIDE SEQUENCE</scope>
    <source>
        <strain evidence="2">CIRM-BRFM 674</strain>
    </source>
</reference>
<protein>
    <recommendedName>
        <fullName evidence="4">MARVEL domain-containing protein</fullName>
    </recommendedName>
</protein>
<dbReference type="Proteomes" id="UP000807469">
    <property type="component" value="Unassembled WGS sequence"/>
</dbReference>
<evidence type="ECO:0008006" key="4">
    <source>
        <dbReference type="Google" id="ProtNLM"/>
    </source>
</evidence>